<organism evidence="2 3">
    <name type="scientific">Paraburkholderia acidisoli</name>
    <dbReference type="NCBI Taxonomy" id="2571748"/>
    <lineage>
        <taxon>Bacteria</taxon>
        <taxon>Pseudomonadati</taxon>
        <taxon>Pseudomonadota</taxon>
        <taxon>Betaproteobacteria</taxon>
        <taxon>Burkholderiales</taxon>
        <taxon>Burkholderiaceae</taxon>
        <taxon>Paraburkholderia</taxon>
    </lineage>
</organism>
<reference evidence="2 3" key="1">
    <citation type="submission" date="2019-12" db="EMBL/GenBank/DDBJ databases">
        <title>Paraburkholderia acidiphila 7Q-K02 sp. nov and Paraburkholderia acidisoli DHF22 sp. nov., two strains isolated from forest soil.</title>
        <authorList>
            <person name="Gao Z."/>
            <person name="Qiu L."/>
        </authorList>
    </citation>
    <scope>NUCLEOTIDE SEQUENCE [LARGE SCALE GENOMIC DNA]</scope>
    <source>
        <strain evidence="2 3">DHF22</strain>
    </source>
</reference>
<accession>A0A7Z2JDV6</accession>
<dbReference type="EMBL" id="CP046913">
    <property type="protein sequence ID" value="QGZ61642.1"/>
    <property type="molecule type" value="Genomic_DNA"/>
</dbReference>
<name>A0A7Z2JDV6_9BURK</name>
<dbReference type="InterPro" id="IPR035897">
    <property type="entry name" value="Toll_tir_struct_dom_sf"/>
</dbReference>
<protein>
    <submittedName>
        <fullName evidence="2">TIR domain-containing protein</fullName>
    </submittedName>
</protein>
<dbReference type="Pfam" id="PF13676">
    <property type="entry name" value="TIR_2"/>
    <property type="match status" value="1"/>
</dbReference>
<evidence type="ECO:0000313" key="2">
    <source>
        <dbReference type="EMBL" id="QGZ61642.1"/>
    </source>
</evidence>
<sequence>MSSQPLLFVSHIHEESELAVILQTALRKEFSGFVEVFVSSDGASINAGAHFLEAVEGALTRCVGALYLISPKSVTRPWVNFELGAMWIRGAVSKANGGARLTALPVCHSGAKPSALPAPLNVLNGIRANEASGLEFAFRSLQKALGVNADLRTDFNELAEEIRKFEAKYTLGEVLRERFAACMTKEQRFTLVTACRSAAAKPNPSFALELPNIESSEAEKWRQSIAGPLAGKIRIEHKGGGVTFGTATSFNHVHVVLHFDSNLVVDHAELIAN</sequence>
<evidence type="ECO:0000259" key="1">
    <source>
        <dbReference type="Pfam" id="PF13676"/>
    </source>
</evidence>
<dbReference type="GO" id="GO:0007165">
    <property type="term" value="P:signal transduction"/>
    <property type="evidence" value="ECO:0007669"/>
    <property type="project" value="InterPro"/>
</dbReference>
<dbReference type="SUPFAM" id="SSF52200">
    <property type="entry name" value="Toll/Interleukin receptor TIR domain"/>
    <property type="match status" value="1"/>
</dbReference>
<dbReference type="Proteomes" id="UP000433577">
    <property type="component" value="Chromosome 1"/>
</dbReference>
<dbReference type="Gene3D" id="3.40.50.10140">
    <property type="entry name" value="Toll/interleukin-1 receptor homology (TIR) domain"/>
    <property type="match status" value="1"/>
</dbReference>
<dbReference type="RefSeq" id="WP_158950354.1">
    <property type="nucleotide sequence ID" value="NZ_CP046913.1"/>
</dbReference>
<dbReference type="InterPro" id="IPR000157">
    <property type="entry name" value="TIR_dom"/>
</dbReference>
<proteinExistence type="predicted"/>
<dbReference type="OrthoDB" id="7055795at2"/>
<keyword evidence="3" id="KW-1185">Reference proteome</keyword>
<gene>
    <name evidence="2" type="ORF">FAZ98_07775</name>
</gene>
<feature type="domain" description="TIR" evidence="1">
    <location>
        <begin position="8"/>
        <end position="113"/>
    </location>
</feature>
<dbReference type="AlphaFoldDB" id="A0A7Z2JDV6"/>
<dbReference type="KEGG" id="pacs:FAZ98_07775"/>
<evidence type="ECO:0000313" key="3">
    <source>
        <dbReference type="Proteomes" id="UP000433577"/>
    </source>
</evidence>